<protein>
    <submittedName>
        <fullName evidence="2">Uncharacterized protein</fullName>
    </submittedName>
</protein>
<accession>A0AAD5GCE0</accession>
<feature type="compositionally biased region" description="Basic and acidic residues" evidence="1">
    <location>
        <begin position="98"/>
        <end position="107"/>
    </location>
</feature>
<dbReference type="Proteomes" id="UP001206925">
    <property type="component" value="Unassembled WGS sequence"/>
</dbReference>
<evidence type="ECO:0000313" key="2">
    <source>
        <dbReference type="EMBL" id="KAI7734983.1"/>
    </source>
</evidence>
<gene>
    <name evidence="2" type="ORF">M8C21_029720</name>
</gene>
<name>A0AAD5GCE0_AMBAR</name>
<organism evidence="2 3">
    <name type="scientific">Ambrosia artemisiifolia</name>
    <name type="common">Common ragweed</name>
    <dbReference type="NCBI Taxonomy" id="4212"/>
    <lineage>
        <taxon>Eukaryota</taxon>
        <taxon>Viridiplantae</taxon>
        <taxon>Streptophyta</taxon>
        <taxon>Embryophyta</taxon>
        <taxon>Tracheophyta</taxon>
        <taxon>Spermatophyta</taxon>
        <taxon>Magnoliopsida</taxon>
        <taxon>eudicotyledons</taxon>
        <taxon>Gunneridae</taxon>
        <taxon>Pentapetalae</taxon>
        <taxon>asterids</taxon>
        <taxon>campanulids</taxon>
        <taxon>Asterales</taxon>
        <taxon>Asteraceae</taxon>
        <taxon>Asteroideae</taxon>
        <taxon>Heliantheae alliance</taxon>
        <taxon>Heliantheae</taxon>
        <taxon>Ambrosia</taxon>
    </lineage>
</organism>
<sequence length="150" mass="16915">MSSRTLTVRSLFHNPNKNRRLGMQLKDVLNLLDESKEPLTADQIIERVDLEGDKAVFFETLLTSPMVHFDGRFYSFKFPSFVWDKSDLGPAAVMEEEIPIKGEDDRQNSGGTSKRALAPISNKRKRRSSEGQTSLVGGIRYTLQNVPQAT</sequence>
<evidence type="ECO:0000313" key="3">
    <source>
        <dbReference type="Proteomes" id="UP001206925"/>
    </source>
</evidence>
<evidence type="ECO:0000256" key="1">
    <source>
        <dbReference type="SAM" id="MobiDB-lite"/>
    </source>
</evidence>
<dbReference type="AlphaFoldDB" id="A0AAD5GCE0"/>
<proteinExistence type="predicted"/>
<reference evidence="2" key="1">
    <citation type="submission" date="2022-06" db="EMBL/GenBank/DDBJ databases">
        <title>Uncovering the hologenomic basis of an extraordinary plant invasion.</title>
        <authorList>
            <person name="Bieker V.C."/>
            <person name="Martin M.D."/>
            <person name="Gilbert T."/>
            <person name="Hodgins K."/>
            <person name="Battlay P."/>
            <person name="Petersen B."/>
            <person name="Wilson J."/>
        </authorList>
    </citation>
    <scope>NUCLEOTIDE SEQUENCE</scope>
    <source>
        <strain evidence="2">AA19_3_7</strain>
        <tissue evidence="2">Leaf</tissue>
    </source>
</reference>
<comment type="caution">
    <text evidence="2">The sequence shown here is derived from an EMBL/GenBank/DDBJ whole genome shotgun (WGS) entry which is preliminary data.</text>
</comment>
<dbReference type="EMBL" id="JAMZMK010009597">
    <property type="protein sequence ID" value="KAI7734983.1"/>
    <property type="molecule type" value="Genomic_DNA"/>
</dbReference>
<keyword evidence="3" id="KW-1185">Reference proteome</keyword>
<feature type="region of interest" description="Disordered" evidence="1">
    <location>
        <begin position="96"/>
        <end position="136"/>
    </location>
</feature>